<feature type="domain" description="Cadherin" evidence="20">
    <location>
        <begin position="308"/>
        <end position="408"/>
    </location>
</feature>
<dbReference type="SMART" id="SM00179">
    <property type="entry name" value="EGF_CA"/>
    <property type="match status" value="3"/>
</dbReference>
<feature type="disulfide bond" evidence="14">
    <location>
        <begin position="3003"/>
        <end position="3012"/>
    </location>
</feature>
<evidence type="ECO:0000256" key="8">
    <source>
        <dbReference type="ARBA" id="ARBA00022889"/>
    </source>
</evidence>
<sequence length="3239" mass="353850">MSGSVEEGKKLRNQTRRSTTFGIVRKQPSIPVPWERLRSTIRTARVLDREEQSSYWLTIEANDSPQARVAKSGVLHVFVRVLDRNDHRPVPLLPIYYANVKENSPQNIVVVKIDATDGDDIGSKSPSSLHYKITKGDPQSFFRIDQHTGYITTSGSRRLDRETQKEHELWVAVCDSGDPQLCSSVPVVVVVDDVNDNAPTFTQPIFHHNVPAGVAGKITRVFASDIDAGKNAELFYNITDGDSKFSIDENGYISTSTPLKPDEVSTLAIQATDRGLPAQMTQTRVILTAVAAAERPKGTTNRAPQFSKGMTRKIPVSDADQVGLTIGKLEAVDPDGDTIWWSIAGGNVNETFSLKPDSGLLQLAKSFDSLPANATSVVMTVRVSDGQMDDSTEITVELSRLPITRPVFSAQHYKTQISEKTAIGTQIYTVRAKSSDVSRIPKPLVYGIHSMEDSGMEDKLRVEPTTGSVLVMESLDYELCREIRMIIYARQGTLTSYATLTVTVTDDNDNAPRFVHKDYSVSLPLESKVGTSVVTLLAHDADSGENGVVKYSIISGNELGYFALDTVLGVVTVAKSLPEDHTETILTVRATDGGRYPLSDTATVRIQTLVGFGSGLRFSRALYQRTVRDSTALGSVILVVSTRPNGDARYTLKHPCPYFDVHPASGAVSLKKWLTKERAKSVSCTVVAKNRSGQEDTARIVVKTASTNQHSPIFKQQLYRGFIRENSPAGSSVLQGNNTPLLVSATDKDIGPNALIGYRLLNPNEPYFVVDFVTGAIRARKPLDYEKMKEWIFYVQASDMGEPVRSSPIPAMVTVSILDTNDQKPVFTKAKYEAELVLPTVAGVVVARPKAIDEDTVGKLRYTIKGNAHSKLFSINSTDGSIILLKSEAKALTEEKYMMEVLASDGVHTATAEVEVLVRKAGTGSTGFRFPQMEYTASVKENTTFVPGEPLLAVTAVGAPDGASVTYSILNEREEVFIHDGTGMISLTGKRFDREQESIVRLLIQARTHEVKPQLAQTVVAIQVTDVNDCIPSFVGLPYDVVVSLDSAVGDKVLSVKAIDPDIGMNGLVRYHSASLPSVFKLNKHDGKITVNGKLDEAKVYRFEVIASDQGDPSLKSVQEVRVDVVEKARPIFTKKQYQATVSEAASKKTVVNKVKASSSVGGHLIYTIADGNEDDVFAIDLDTGVISVAGELDAEQRATYNLTVMARDVTRNRLNSTALVNIEVTGVNDNGPRFEHLIYRVNVSESTPVDTKLLMVKAVDPDGGNGPISYAVSGKDSSIVHVDSSSGTVSLARLLDYEKRQRYEMTLVAADDSQLTGESKLVLTVEDVNDEPPRFSTPFASAVVSDTAMAGQFVAIMSVTDDDTVSSIQGGHRLLYSIIEGDETLFSVAEHSGEVTLLRPVDVDDSLGDDGKKILNVSVSDGLFTAYGQLTVSVAVSGRRQPPPRFEQSQYVVDVRENNILTNRTSILMVQARDGIQPLHYSIGGDDNRQKPLRIEKLTGRIHPKIVFNYHRQKVYKVPLVVEDALGRHAFSTLTVNIVDENDSAPVFAVPKYDTAVSAAAREGETLLMVSATDEDVDDAVEYTLIGDDTTTSAFRLHSRHGTLSVVKSLESLGSSVSLSVRATDQANPPHNANAQISISILPEEVLIPKFSNTHYLFVIAEDAAVGTVIGKLQQTEDVQEVRFSTLETAEDFPFTVERDTGKVVVRLPLDREKKEVWRFVARADAAGGAHSMTTVTVRLSDVNDHAPTFVGAYDRLSISEDAPIGTSVAVFSATDADNSPGGTIAFSLVERSEKNSAFKVDPESGWLTVASPLDRELQPLHELVVRASDEGGLFTDHKFKIEVTDVNDEPPRFDEDFYIVNVDSSLLSVGQIIARVVVTDRDMPPFNSTRLFISRGNDDGLFAIDDSGKISIARLGQMRRSYNLTLLAFDGTHATMAVMNVTLTPSSASPFECDPEKKIVFKVQENVKRNKEIYRDEVPVTLPGKRYQLISSEVLPFAVDPNSGSITVSSLLDAETRKKYLFARQLELKSSASTCNQPVEVEVLDVNDETPTFTKSEYTISVKENEPASESERHFVLRVHAVDKDSGDYGRVQYSLASDHGIFVIDSETGAVTVTRPLDREQTHEYLLHVLAKDSDPVKPKSSKAMVLVTVLDQNDNPPLFERSEYVLQVMESESIGYTLVTVRARGGDAGETVNYSLVENGTYNDYVTLDKEKGVLKLAKGLDYEKEKLLSLTVIATDSGNPPLSSEAVVTIQVLDENDNIPVFTKESYKGSIDENSPNGTKILKVKAEDADSEHYGRVAYSIREDGTPFRIDDEGWITVAGALDRETTPYHRFEVEARDGGEPPQKATVTVLIDVKDVNDNSPVFADCNMTAVVQEGVMPGHNLLSLSITDADGPGYGAPFRVDVRGEGAKAFRVDEHYNLVTVARFDHAKRDRFLLTLIAYDKGNRSTDCPLTVFVKEESRHPPRIFPLRVAVNTLMGEFKGGVIGTVEAKDEDPGDMLRFSIVDGSIRGPLPTEAHPRAHSVKTHLFRIDAKTGEVWSDYGIMGGLHAFNVSVTDGKFNTVSYVEVEVTSLEQDAVDHAIAVRLKGMTALEFFSHHATAFRTVFAQHLNVDPRNVQLLSVQEAVGGRSPRSSQSSKSTDLDILFTVSRGGGRGMLKPDHVYTRLKHDFQSIVDQSGKMKYQLTTEMCTPGVCQRGECRERVYLDDQQQTVISVGGVAFVAPHHSRLAECICPEGYGGTRCELEVNACARSPCHQWEMCVPSEGSRFECVCPPGSSGDRCSQASCPNEGRCLEEAELSVGGTGYFEMSIAHEMETRMELEVELKTTTTHGVILHSHGPSDFHLLELVDGRVVYRWDAGSGEGSVTTDSAIADAQWHRISVSRRGRRTRLLLDGADTKEGWSPAGSDVINLYSASHRLFFGARVDRAVNSSSVSITNAIVACFRAISIDRRSVAKTRQGLRLYSASTGCKAMAATPCSEAPCRNGGICHVFDRTYQCTCPARFTGANCEIDTDPCGSRPCPLGIQCIPFYNEYLCKCPNGFTGKRCEIRGFDVAPSFLARISLIELIIALAILVLIIAVIFAIVAVCSEDGKYGEHVHAVAHVRNPHVGPPPVASAPPPLPPRAFRGGNQMISNLEQAQLTGLPTVQVRPLPQRERLSSSGRGDSRSPSLVGTGKQWKRATDYGSAADDLDESGRTANDSAAMDALRRFGFRVPDEDCQSHASGKNRARASERAP</sequence>
<feature type="domain" description="Cadherin" evidence="20">
    <location>
        <begin position="1653"/>
        <end position="1751"/>
    </location>
</feature>
<dbReference type="FunFam" id="2.60.40.60:FF:000037">
    <property type="entry name" value="FAT atypical cadherin 1"/>
    <property type="match status" value="1"/>
</dbReference>
<feature type="domain" description="Cadherin" evidence="20">
    <location>
        <begin position="1337"/>
        <end position="1447"/>
    </location>
</feature>
<dbReference type="STRING" id="27835.A0A158QYP2"/>
<evidence type="ECO:0000256" key="17">
    <source>
        <dbReference type="SAM" id="Phobius"/>
    </source>
</evidence>
<feature type="domain" description="Cadherin" evidence="20">
    <location>
        <begin position="1988"/>
        <end position="2055"/>
    </location>
</feature>
<feature type="domain" description="Cadherin" evidence="20">
    <location>
        <begin position="1035"/>
        <end position="1133"/>
    </location>
</feature>
<dbReference type="Gene3D" id="2.60.120.200">
    <property type="match status" value="1"/>
</dbReference>
<evidence type="ECO:0000256" key="4">
    <source>
        <dbReference type="ARBA" id="ARBA00022692"/>
    </source>
</evidence>
<feature type="domain" description="Laminin G" evidence="18">
    <location>
        <begin position="2799"/>
        <end position="2973"/>
    </location>
</feature>
<feature type="domain" description="Cadherin" evidence="20">
    <location>
        <begin position="1550"/>
        <end position="1652"/>
    </location>
</feature>
<evidence type="ECO:0000256" key="1">
    <source>
        <dbReference type="ARBA" id="ARBA00004251"/>
    </source>
</evidence>
<dbReference type="CDD" id="cd00110">
    <property type="entry name" value="LamG"/>
    <property type="match status" value="1"/>
</dbReference>
<keyword evidence="22" id="KW-1185">Reference proteome</keyword>
<dbReference type="SMART" id="SM00112">
    <property type="entry name" value="CA"/>
    <property type="match status" value="23"/>
</dbReference>
<feature type="disulfide bond" evidence="14">
    <location>
        <begin position="3041"/>
        <end position="3050"/>
    </location>
</feature>
<evidence type="ECO:0000256" key="3">
    <source>
        <dbReference type="ARBA" id="ARBA00022536"/>
    </source>
</evidence>
<evidence type="ECO:0000313" key="21">
    <source>
        <dbReference type="EMBL" id="VDL72367.1"/>
    </source>
</evidence>
<feature type="region of interest" description="Disordered" evidence="16">
    <location>
        <begin position="3112"/>
        <end position="3132"/>
    </location>
</feature>
<feature type="domain" description="Cadherin" evidence="20">
    <location>
        <begin position="515"/>
        <end position="607"/>
    </location>
</feature>
<dbReference type="CDD" id="cd11304">
    <property type="entry name" value="Cadherin_repeat"/>
    <property type="match status" value="23"/>
</dbReference>
<dbReference type="PANTHER" id="PTHR24028">
    <property type="entry name" value="CADHERIN-87A"/>
    <property type="match status" value="1"/>
</dbReference>
<feature type="compositionally biased region" description="Low complexity" evidence="16">
    <location>
        <begin position="3162"/>
        <end position="3174"/>
    </location>
</feature>
<dbReference type="InterPro" id="IPR013320">
    <property type="entry name" value="ConA-like_dom_sf"/>
</dbReference>
<dbReference type="SUPFAM" id="SSF49313">
    <property type="entry name" value="Cadherin-like"/>
    <property type="match status" value="24"/>
</dbReference>
<keyword evidence="10 17" id="KW-0472">Membrane</keyword>
<dbReference type="PROSITE" id="PS50026">
    <property type="entry name" value="EGF_3"/>
    <property type="match status" value="3"/>
</dbReference>
<feature type="domain" description="Cadherin" evidence="20">
    <location>
        <begin position="715"/>
        <end position="827"/>
    </location>
</feature>
<keyword evidence="2" id="KW-1003">Cell membrane</keyword>
<evidence type="ECO:0000256" key="12">
    <source>
        <dbReference type="ARBA" id="ARBA00023180"/>
    </source>
</evidence>
<dbReference type="Gene3D" id="2.60.40.60">
    <property type="entry name" value="Cadherins"/>
    <property type="match status" value="24"/>
</dbReference>
<dbReference type="GO" id="GO:0007156">
    <property type="term" value="P:homophilic cell adhesion via plasma membrane adhesion molecules"/>
    <property type="evidence" value="ECO:0007669"/>
    <property type="project" value="InterPro"/>
</dbReference>
<feature type="domain" description="Cadherin" evidence="20">
    <location>
        <begin position="1134"/>
        <end position="1235"/>
    </location>
</feature>
<keyword evidence="8" id="KW-0130">Cell adhesion</keyword>
<dbReference type="PROSITE" id="PS50025">
    <property type="entry name" value="LAM_G_DOMAIN"/>
    <property type="match status" value="1"/>
</dbReference>
<feature type="domain" description="Cadherin" evidence="20">
    <location>
        <begin position="2056"/>
        <end position="2163"/>
    </location>
</feature>
<dbReference type="SMART" id="SM00282">
    <property type="entry name" value="LamG"/>
    <property type="match status" value="1"/>
</dbReference>
<feature type="transmembrane region" description="Helical" evidence="17">
    <location>
        <begin position="3070"/>
        <end position="3091"/>
    </location>
</feature>
<evidence type="ECO:0000256" key="9">
    <source>
        <dbReference type="ARBA" id="ARBA00022989"/>
    </source>
</evidence>
<dbReference type="InterPro" id="IPR001791">
    <property type="entry name" value="Laminin_G"/>
</dbReference>
<dbReference type="PROSITE" id="PS00232">
    <property type="entry name" value="CADHERIN_1"/>
    <property type="match status" value="5"/>
</dbReference>
<comment type="subcellular location">
    <subcellularLocation>
        <location evidence="1">Cell membrane</location>
        <topology evidence="1">Single-pass type I membrane protein</topology>
    </subcellularLocation>
</comment>
<evidence type="ECO:0000259" key="20">
    <source>
        <dbReference type="PROSITE" id="PS50268"/>
    </source>
</evidence>
<feature type="compositionally biased region" description="Pro residues" evidence="16">
    <location>
        <begin position="3112"/>
        <end position="3126"/>
    </location>
</feature>
<feature type="domain" description="Cadherin" evidence="20">
    <location>
        <begin position="21"/>
        <end position="93"/>
    </location>
</feature>
<evidence type="ECO:0000256" key="2">
    <source>
        <dbReference type="ARBA" id="ARBA00022475"/>
    </source>
</evidence>
<dbReference type="GO" id="GO:0007163">
    <property type="term" value="P:establishment or maintenance of cell polarity"/>
    <property type="evidence" value="ECO:0007669"/>
    <property type="project" value="UniProtKB-ARBA"/>
</dbReference>
<organism evidence="23">
    <name type="scientific">Nippostrongylus brasiliensis</name>
    <name type="common">Rat hookworm</name>
    <dbReference type="NCBI Taxonomy" id="27835"/>
    <lineage>
        <taxon>Eukaryota</taxon>
        <taxon>Metazoa</taxon>
        <taxon>Ecdysozoa</taxon>
        <taxon>Nematoda</taxon>
        <taxon>Chromadorea</taxon>
        <taxon>Rhabditida</taxon>
        <taxon>Rhabditina</taxon>
        <taxon>Rhabditomorpha</taxon>
        <taxon>Strongyloidea</taxon>
        <taxon>Heligmosomidae</taxon>
        <taxon>Nippostrongylus</taxon>
    </lineage>
</organism>
<evidence type="ECO:0000256" key="6">
    <source>
        <dbReference type="ARBA" id="ARBA00022737"/>
    </source>
</evidence>
<feature type="domain" description="Cadherin" evidence="20">
    <location>
        <begin position="409"/>
        <end position="514"/>
    </location>
</feature>
<feature type="disulfide bond" evidence="14">
    <location>
        <begin position="2776"/>
        <end position="2785"/>
    </location>
</feature>
<evidence type="ECO:0000259" key="19">
    <source>
        <dbReference type="PROSITE" id="PS50026"/>
    </source>
</evidence>
<dbReference type="InterPro" id="IPR000742">
    <property type="entry name" value="EGF"/>
</dbReference>
<dbReference type="FunFam" id="2.60.40.60:FF:000032">
    <property type="entry name" value="FAT atypical cadherin 1"/>
    <property type="match status" value="1"/>
</dbReference>
<evidence type="ECO:0000313" key="23">
    <source>
        <dbReference type="WBParaSite" id="NBR_0000877701-mRNA-1"/>
    </source>
</evidence>
<evidence type="ECO:0000313" key="22">
    <source>
        <dbReference type="Proteomes" id="UP000271162"/>
    </source>
</evidence>
<name>A0A158QYP2_NIPBR</name>
<dbReference type="FunFam" id="2.60.40.60:FF:000005">
    <property type="entry name" value="Protocadherin 9"/>
    <property type="match status" value="1"/>
</dbReference>
<dbReference type="Pfam" id="PF02210">
    <property type="entry name" value="Laminin_G_2"/>
    <property type="match status" value="1"/>
</dbReference>
<keyword evidence="7 13" id="KW-0106">Calcium</keyword>
<feature type="domain" description="Cadherin" evidence="20">
    <location>
        <begin position="1448"/>
        <end position="1549"/>
    </location>
</feature>
<dbReference type="PROSITE" id="PS50268">
    <property type="entry name" value="CADHERIN_2"/>
    <property type="match status" value="23"/>
</dbReference>
<dbReference type="InterPro" id="IPR015919">
    <property type="entry name" value="Cadherin-like_sf"/>
</dbReference>
<dbReference type="FunFam" id="2.60.40.60:FF:000092">
    <property type="entry name" value="Protocadherin 8"/>
    <property type="match status" value="1"/>
</dbReference>
<dbReference type="InterPro" id="IPR002126">
    <property type="entry name" value="Cadherin-like_dom"/>
</dbReference>
<feature type="domain" description="Cadherin" evidence="20">
    <location>
        <begin position="619"/>
        <end position="714"/>
    </location>
</feature>
<dbReference type="PROSITE" id="PS00022">
    <property type="entry name" value="EGF_1"/>
    <property type="match status" value="3"/>
</dbReference>
<dbReference type="FunFam" id="2.10.25.10:FF:000012">
    <property type="entry name" value="Delta-like protein"/>
    <property type="match status" value="1"/>
</dbReference>
<keyword evidence="11 14" id="KW-1015">Disulfide bond</keyword>
<dbReference type="Proteomes" id="UP000271162">
    <property type="component" value="Unassembled WGS sequence"/>
</dbReference>
<feature type="domain" description="Cadherin" evidence="20">
    <location>
        <begin position="1236"/>
        <end position="1336"/>
    </location>
</feature>
<dbReference type="WBParaSite" id="NBR_0000877701-mRNA-1">
    <property type="protein sequence ID" value="NBR_0000877701-mRNA-1"/>
    <property type="gene ID" value="NBR_0000877701"/>
</dbReference>
<dbReference type="Pfam" id="PF00008">
    <property type="entry name" value="EGF"/>
    <property type="match status" value="1"/>
</dbReference>
<dbReference type="GO" id="GO:0045597">
    <property type="term" value="P:positive regulation of cell differentiation"/>
    <property type="evidence" value="ECO:0007669"/>
    <property type="project" value="UniProtKB-ARBA"/>
</dbReference>
<reference evidence="23" key="1">
    <citation type="submission" date="2016-04" db="UniProtKB">
        <authorList>
            <consortium name="WormBaseParasite"/>
        </authorList>
    </citation>
    <scope>IDENTIFICATION</scope>
</reference>
<dbReference type="SUPFAM" id="SSF57196">
    <property type="entry name" value="EGF/Laminin"/>
    <property type="match status" value="2"/>
</dbReference>
<keyword evidence="12" id="KW-0325">Glycoprotein</keyword>
<feature type="domain" description="Cadherin" evidence="20">
    <location>
        <begin position="2268"/>
        <end position="2369"/>
    </location>
</feature>
<gene>
    <name evidence="21" type="ORF">NBR_LOCUS8778</name>
</gene>
<comment type="caution">
    <text evidence="14">Lacks conserved residue(s) required for the propagation of feature annotation.</text>
</comment>
<feature type="domain" description="EGF-like" evidence="19">
    <location>
        <begin position="3015"/>
        <end position="3051"/>
    </location>
</feature>
<evidence type="ECO:0000256" key="14">
    <source>
        <dbReference type="PROSITE-ProRule" id="PRU00076"/>
    </source>
</evidence>
<evidence type="ECO:0000256" key="7">
    <source>
        <dbReference type="ARBA" id="ARBA00022837"/>
    </source>
</evidence>
<feature type="domain" description="EGF-like" evidence="19">
    <location>
        <begin position="2977"/>
        <end position="3013"/>
    </location>
</feature>
<evidence type="ECO:0000256" key="13">
    <source>
        <dbReference type="PROSITE-ProRule" id="PRU00043"/>
    </source>
</evidence>
<feature type="domain" description="Cadherin" evidence="20">
    <location>
        <begin position="2370"/>
        <end position="2471"/>
    </location>
</feature>
<dbReference type="GO" id="GO:0008104">
    <property type="term" value="P:intracellular protein localization"/>
    <property type="evidence" value="ECO:0007669"/>
    <property type="project" value="UniProtKB-ARBA"/>
</dbReference>
<dbReference type="GO" id="GO:0005509">
    <property type="term" value="F:calcium ion binding"/>
    <property type="evidence" value="ECO:0007669"/>
    <property type="project" value="UniProtKB-UniRule"/>
</dbReference>
<dbReference type="FunFam" id="2.60.40.60:FF:000020">
    <property type="entry name" value="Dachsous cadherin-related 1b"/>
    <property type="match status" value="2"/>
</dbReference>
<dbReference type="OMA" id="YSSLYYE"/>
<feature type="disulfide bond" evidence="15">
    <location>
        <begin position="2946"/>
        <end position="2973"/>
    </location>
</feature>
<feature type="domain" description="Cadherin" evidence="20">
    <location>
        <begin position="1759"/>
        <end position="1855"/>
    </location>
</feature>
<dbReference type="FunFam" id="2.60.40.60:FF:000033">
    <property type="entry name" value="FAT atypical cadherin 1"/>
    <property type="match status" value="1"/>
</dbReference>
<feature type="domain" description="Cadherin" evidence="20">
    <location>
        <begin position="218"/>
        <end position="306"/>
    </location>
</feature>
<dbReference type="FunFam" id="2.60.40.60:FF:000015">
    <property type="entry name" value="FAT atypical cadherin 1"/>
    <property type="match status" value="1"/>
</dbReference>
<evidence type="ECO:0000256" key="11">
    <source>
        <dbReference type="ARBA" id="ARBA00023157"/>
    </source>
</evidence>
<dbReference type="PRINTS" id="PR00205">
    <property type="entry name" value="CADHERIN"/>
</dbReference>
<accession>A0A158QYP2</accession>
<dbReference type="PANTHER" id="PTHR24028:SF328">
    <property type="entry name" value="CADHERIN-3"/>
    <property type="match status" value="1"/>
</dbReference>
<dbReference type="EMBL" id="UYSL01020051">
    <property type="protein sequence ID" value="VDL72367.1"/>
    <property type="molecule type" value="Genomic_DNA"/>
</dbReference>
<proteinExistence type="predicted"/>
<evidence type="ECO:0000259" key="18">
    <source>
        <dbReference type="PROSITE" id="PS50025"/>
    </source>
</evidence>
<dbReference type="Pfam" id="PF00028">
    <property type="entry name" value="Cadherin"/>
    <property type="match status" value="13"/>
</dbReference>
<feature type="domain" description="Cadherin" evidence="20">
    <location>
        <begin position="931"/>
        <end position="1034"/>
    </location>
</feature>
<dbReference type="CDD" id="cd00054">
    <property type="entry name" value="EGF_CA"/>
    <property type="match status" value="3"/>
</dbReference>
<evidence type="ECO:0000256" key="5">
    <source>
        <dbReference type="ARBA" id="ARBA00022729"/>
    </source>
</evidence>
<dbReference type="Gene3D" id="2.10.25.10">
    <property type="entry name" value="Laminin"/>
    <property type="match status" value="3"/>
</dbReference>
<feature type="domain" description="Cadherin" evidence="20">
    <location>
        <begin position="2164"/>
        <end position="2267"/>
    </location>
</feature>
<protein>
    <submittedName>
        <fullName evidence="23">Cadherin domain protein</fullName>
    </submittedName>
</protein>
<dbReference type="InterPro" id="IPR020894">
    <property type="entry name" value="Cadherin_CS"/>
</dbReference>
<keyword evidence="6" id="KW-0677">Repeat</keyword>
<keyword evidence="3 14" id="KW-0245">EGF-like domain</keyword>
<keyword evidence="5" id="KW-0732">Signal</keyword>
<dbReference type="SUPFAM" id="SSF49899">
    <property type="entry name" value="Concanavalin A-like lectins/glucanases"/>
    <property type="match status" value="1"/>
</dbReference>
<dbReference type="PROSITE" id="PS01186">
    <property type="entry name" value="EGF_2"/>
    <property type="match status" value="2"/>
</dbReference>
<dbReference type="GO" id="GO:0005886">
    <property type="term" value="C:plasma membrane"/>
    <property type="evidence" value="ECO:0007669"/>
    <property type="project" value="UniProtKB-SubCell"/>
</dbReference>
<dbReference type="SMART" id="SM00181">
    <property type="entry name" value="EGF"/>
    <property type="match status" value="4"/>
</dbReference>
<feature type="region of interest" description="Disordered" evidence="16">
    <location>
        <begin position="3147"/>
        <end position="3239"/>
    </location>
</feature>
<dbReference type="FunFam" id="2.60.40.60:FF:000021">
    <property type="entry name" value="FAT atypical cadherin 1"/>
    <property type="match status" value="1"/>
</dbReference>
<evidence type="ECO:0000256" key="15">
    <source>
        <dbReference type="PROSITE-ProRule" id="PRU00122"/>
    </source>
</evidence>
<feature type="domain" description="EGF-like" evidence="19">
    <location>
        <begin position="2749"/>
        <end position="2786"/>
    </location>
</feature>
<dbReference type="InterPro" id="IPR001881">
    <property type="entry name" value="EGF-like_Ca-bd_dom"/>
</dbReference>
<evidence type="ECO:0000256" key="16">
    <source>
        <dbReference type="SAM" id="MobiDB-lite"/>
    </source>
</evidence>
<keyword evidence="4 17" id="KW-0812">Transmembrane</keyword>
<dbReference type="FunFam" id="2.60.40.60:FF:000116">
    <property type="entry name" value="Dachsous cadherin-related 2"/>
    <property type="match status" value="1"/>
</dbReference>
<evidence type="ECO:0000256" key="10">
    <source>
        <dbReference type="ARBA" id="ARBA00023136"/>
    </source>
</evidence>
<feature type="domain" description="Cadherin" evidence="20">
    <location>
        <begin position="92"/>
        <end position="201"/>
    </location>
</feature>
<dbReference type="GO" id="GO:0007411">
    <property type="term" value="P:axon guidance"/>
    <property type="evidence" value="ECO:0007669"/>
    <property type="project" value="UniProtKB-ARBA"/>
</dbReference>
<dbReference type="InterPro" id="IPR050174">
    <property type="entry name" value="Protocadherin/Cadherin-CA"/>
</dbReference>
<feature type="domain" description="Cadherin" evidence="20">
    <location>
        <begin position="828"/>
        <end position="933"/>
    </location>
</feature>
<reference evidence="21 22" key="2">
    <citation type="submission" date="2018-11" db="EMBL/GenBank/DDBJ databases">
        <authorList>
            <consortium name="Pathogen Informatics"/>
        </authorList>
    </citation>
    <scope>NUCLEOTIDE SEQUENCE [LARGE SCALE GENOMIC DNA]</scope>
</reference>
<keyword evidence="9 17" id="KW-1133">Transmembrane helix</keyword>